<comment type="cofactor">
    <cofactor evidence="1 8">
        <name>Mg(2+)</name>
        <dbReference type="ChEBI" id="CHEBI:18420"/>
    </cofactor>
</comment>
<keyword evidence="4 8" id="KW-0479">Metal-binding</keyword>
<evidence type="ECO:0000256" key="7">
    <source>
        <dbReference type="ARBA" id="ARBA00038093"/>
    </source>
</evidence>
<keyword evidence="2 8" id="KW-1277">Toxin-antitoxin system</keyword>
<protein>
    <recommendedName>
        <fullName evidence="8">Ribonuclease VapC</fullName>
        <shortName evidence="8">RNase VapC</shortName>
        <ecNumber evidence="8">3.1.-.-</ecNumber>
    </recommendedName>
    <alternativeName>
        <fullName evidence="8">Toxin VapC</fullName>
    </alternativeName>
</protein>
<dbReference type="Gene3D" id="3.40.50.1010">
    <property type="entry name" value="5'-nuclease"/>
    <property type="match status" value="1"/>
</dbReference>
<evidence type="ECO:0000256" key="8">
    <source>
        <dbReference type="HAMAP-Rule" id="MF_00265"/>
    </source>
</evidence>
<reference evidence="10 11" key="1">
    <citation type="submission" date="2024-02" db="EMBL/GenBank/DDBJ databases">
        <title>Herpetosiphon gulosus NBRC 112829.</title>
        <authorList>
            <person name="Ichikawa N."/>
            <person name="Katano-Makiyama Y."/>
            <person name="Hidaka K."/>
        </authorList>
    </citation>
    <scope>NUCLEOTIDE SEQUENCE [LARGE SCALE GENOMIC DNA]</scope>
    <source>
        <strain evidence="10 11">NBRC 112829</strain>
    </source>
</reference>
<keyword evidence="5 8" id="KW-0378">Hydrolase</keyword>
<feature type="domain" description="PIN" evidence="9">
    <location>
        <begin position="3"/>
        <end position="120"/>
    </location>
</feature>
<name>A0ABP9X5Z7_9CHLR</name>
<evidence type="ECO:0000256" key="2">
    <source>
        <dbReference type="ARBA" id="ARBA00022649"/>
    </source>
</evidence>
<proteinExistence type="inferred from homology"/>
<keyword evidence="3 8" id="KW-0540">Nuclease</keyword>
<feature type="binding site" evidence="8">
    <location>
        <position position="97"/>
    </location>
    <ligand>
        <name>Mg(2+)</name>
        <dbReference type="ChEBI" id="CHEBI:18420"/>
    </ligand>
</feature>
<evidence type="ECO:0000313" key="10">
    <source>
        <dbReference type="EMBL" id="GAA5530808.1"/>
    </source>
</evidence>
<dbReference type="InterPro" id="IPR002716">
    <property type="entry name" value="PIN_dom"/>
</dbReference>
<dbReference type="EC" id="3.1.-.-" evidence="8"/>
<evidence type="ECO:0000256" key="3">
    <source>
        <dbReference type="ARBA" id="ARBA00022722"/>
    </source>
</evidence>
<evidence type="ECO:0000256" key="1">
    <source>
        <dbReference type="ARBA" id="ARBA00001946"/>
    </source>
</evidence>
<dbReference type="SUPFAM" id="SSF88723">
    <property type="entry name" value="PIN domain-like"/>
    <property type="match status" value="1"/>
</dbReference>
<keyword evidence="6 8" id="KW-0460">Magnesium</keyword>
<dbReference type="EMBL" id="BAABRU010000024">
    <property type="protein sequence ID" value="GAA5530808.1"/>
    <property type="molecule type" value="Genomic_DNA"/>
</dbReference>
<dbReference type="HAMAP" id="MF_00265">
    <property type="entry name" value="VapC_Nob1"/>
    <property type="match status" value="1"/>
</dbReference>
<feature type="binding site" evidence="8">
    <location>
        <position position="6"/>
    </location>
    <ligand>
        <name>Mg(2+)</name>
        <dbReference type="ChEBI" id="CHEBI:18420"/>
    </ligand>
</feature>
<dbReference type="InterPro" id="IPR022907">
    <property type="entry name" value="VapC_family"/>
</dbReference>
<gene>
    <name evidence="10" type="primary">vapC1</name>
    <name evidence="8" type="synonym">vapC</name>
    <name evidence="10" type="ORF">Hgul01_04631</name>
</gene>
<evidence type="ECO:0000256" key="6">
    <source>
        <dbReference type="ARBA" id="ARBA00022842"/>
    </source>
</evidence>
<comment type="caution">
    <text evidence="10">The sequence shown here is derived from an EMBL/GenBank/DDBJ whole genome shotgun (WGS) entry which is preliminary data.</text>
</comment>
<dbReference type="RefSeq" id="WP_345724404.1">
    <property type="nucleotide sequence ID" value="NZ_BAABRU010000024.1"/>
</dbReference>
<accession>A0ABP9X5Z7</accession>
<dbReference type="InterPro" id="IPR029060">
    <property type="entry name" value="PIN-like_dom_sf"/>
</dbReference>
<evidence type="ECO:0000313" key="11">
    <source>
        <dbReference type="Proteomes" id="UP001428290"/>
    </source>
</evidence>
<dbReference type="PANTHER" id="PTHR33653">
    <property type="entry name" value="RIBONUCLEASE VAPC2"/>
    <property type="match status" value="1"/>
</dbReference>
<keyword evidence="8" id="KW-0800">Toxin</keyword>
<organism evidence="10 11">
    <name type="scientific">Herpetosiphon gulosus</name>
    <dbReference type="NCBI Taxonomy" id="1973496"/>
    <lineage>
        <taxon>Bacteria</taxon>
        <taxon>Bacillati</taxon>
        <taxon>Chloroflexota</taxon>
        <taxon>Chloroflexia</taxon>
        <taxon>Herpetosiphonales</taxon>
        <taxon>Herpetosiphonaceae</taxon>
        <taxon>Herpetosiphon</taxon>
    </lineage>
</organism>
<dbReference type="Pfam" id="PF01850">
    <property type="entry name" value="PIN"/>
    <property type="match status" value="1"/>
</dbReference>
<sequence length="148" mass="16903">MTVLIDTNVLSYLFKRDTRMVGYQELLVGQTIAISFMTLAEVFEWTDRHQWGRERRAALAAQMQDYVVIPSSPMLCEHWATIRGNLRRKGHQISLSDAWIAATAVVYRLPLVTHNVRDFRMVEQLTLYTTLGTSSDSSTPDHDSTESP</sequence>
<evidence type="ECO:0000259" key="9">
    <source>
        <dbReference type="Pfam" id="PF01850"/>
    </source>
</evidence>
<dbReference type="Proteomes" id="UP001428290">
    <property type="component" value="Unassembled WGS sequence"/>
</dbReference>
<dbReference type="InterPro" id="IPR050556">
    <property type="entry name" value="Type_II_TA_system_RNase"/>
</dbReference>
<evidence type="ECO:0000256" key="5">
    <source>
        <dbReference type="ARBA" id="ARBA00022801"/>
    </source>
</evidence>
<evidence type="ECO:0000256" key="4">
    <source>
        <dbReference type="ARBA" id="ARBA00022723"/>
    </source>
</evidence>
<keyword evidence="11" id="KW-1185">Reference proteome</keyword>
<dbReference type="PANTHER" id="PTHR33653:SF1">
    <property type="entry name" value="RIBONUCLEASE VAPC2"/>
    <property type="match status" value="1"/>
</dbReference>
<comment type="function">
    <text evidence="8">Toxic component of a toxin-antitoxin (TA) system. An RNase.</text>
</comment>
<comment type="similarity">
    <text evidence="7 8">Belongs to the PINc/VapC protein family.</text>
</comment>